<dbReference type="InterPro" id="IPR036909">
    <property type="entry name" value="Cyt_c-like_dom_sf"/>
</dbReference>
<protein>
    <recommendedName>
        <fullName evidence="3">Cytochrome c domain-containing protein</fullName>
    </recommendedName>
</protein>
<dbReference type="GO" id="GO:0009055">
    <property type="term" value="F:electron transfer activity"/>
    <property type="evidence" value="ECO:0007669"/>
    <property type="project" value="InterPro"/>
</dbReference>
<evidence type="ECO:0000313" key="1">
    <source>
        <dbReference type="EMBL" id="MBK6974738.1"/>
    </source>
</evidence>
<evidence type="ECO:0000313" key="2">
    <source>
        <dbReference type="Proteomes" id="UP000807785"/>
    </source>
</evidence>
<sequence length="80" mass="8946">MTSARAALPGDSADGKRLHDAHCTQCHDTGVYTRKDPLVLSLDALKQQLQDCSHMAKAQFSPAQMQNVVKFLNDQFYHFP</sequence>
<accession>A0A9D7HNF5</accession>
<organism evidence="1 2">
    <name type="scientific">Candidatus Methylophosphatis roskildensis</name>
    <dbReference type="NCBI Taxonomy" id="2899263"/>
    <lineage>
        <taxon>Bacteria</taxon>
        <taxon>Pseudomonadati</taxon>
        <taxon>Pseudomonadota</taxon>
        <taxon>Betaproteobacteria</taxon>
        <taxon>Nitrosomonadales</taxon>
        <taxon>Sterolibacteriaceae</taxon>
        <taxon>Candidatus Methylophosphatis</taxon>
    </lineage>
</organism>
<dbReference type="GO" id="GO:0020037">
    <property type="term" value="F:heme binding"/>
    <property type="evidence" value="ECO:0007669"/>
    <property type="project" value="InterPro"/>
</dbReference>
<dbReference type="AlphaFoldDB" id="A0A9D7HNF5"/>
<dbReference type="Proteomes" id="UP000807785">
    <property type="component" value="Unassembled WGS sequence"/>
</dbReference>
<comment type="caution">
    <text evidence="1">The sequence shown here is derived from an EMBL/GenBank/DDBJ whole genome shotgun (WGS) entry which is preliminary data.</text>
</comment>
<reference evidence="1" key="1">
    <citation type="submission" date="2020-10" db="EMBL/GenBank/DDBJ databases">
        <title>Connecting structure to function with the recovery of over 1000 high-quality activated sludge metagenome-assembled genomes encoding full-length rRNA genes using long-read sequencing.</title>
        <authorList>
            <person name="Singleton C.M."/>
            <person name="Petriglieri F."/>
            <person name="Kristensen J.M."/>
            <person name="Kirkegaard R.H."/>
            <person name="Michaelsen T.Y."/>
            <person name="Andersen M.H."/>
            <person name="Karst S.M."/>
            <person name="Dueholm M.S."/>
            <person name="Nielsen P.H."/>
            <person name="Albertsen M."/>
        </authorList>
    </citation>
    <scope>NUCLEOTIDE SEQUENCE</scope>
    <source>
        <strain evidence="1">Bjer_18-Q3-R1-45_BAT3C.347</strain>
    </source>
</reference>
<dbReference type="Gene3D" id="1.10.760.10">
    <property type="entry name" value="Cytochrome c-like domain"/>
    <property type="match status" value="1"/>
</dbReference>
<evidence type="ECO:0008006" key="3">
    <source>
        <dbReference type="Google" id="ProtNLM"/>
    </source>
</evidence>
<proteinExistence type="predicted"/>
<gene>
    <name evidence="1" type="ORF">IPH26_17980</name>
</gene>
<dbReference type="SUPFAM" id="SSF46626">
    <property type="entry name" value="Cytochrome c"/>
    <property type="match status" value="1"/>
</dbReference>
<name>A0A9D7HNF5_9PROT</name>
<dbReference type="EMBL" id="JADJEV010000004">
    <property type="protein sequence ID" value="MBK6974738.1"/>
    <property type="molecule type" value="Genomic_DNA"/>
</dbReference>